<evidence type="ECO:0000313" key="8">
    <source>
        <dbReference type="Proteomes" id="UP000324575"/>
    </source>
</evidence>
<dbReference type="SUPFAM" id="SSF52833">
    <property type="entry name" value="Thioredoxin-like"/>
    <property type="match status" value="1"/>
</dbReference>
<gene>
    <name evidence="7" type="ORF">EZS26_001929</name>
</gene>
<comment type="subcellular location">
    <subcellularLocation>
        <location evidence="1">Membrane</location>
        <topology evidence="1">Multi-pass membrane protein</topology>
    </subcellularLocation>
</comment>
<dbReference type="AlphaFoldDB" id="A0A5M8P0Q4"/>
<sequence>MNKKIEIYSLISGILFLISGMAKALSVSEFANLIAQYGFKSLQVLAPLIVLTEVLLGLLLIFQIRLKHTALACIVLVSIFTLAYAYGFVFYGIEDCGFFGKITPLNTSPVFTFIRNIILIYMLIVMWKKSENSGKMNKWILGLVLIVMSIVAFMSGYTYHNVSKTKNAGTSNVEKLENTVLKEFISTSKDSTYLVFAFTYSCPHCMNSIENLKQYESSGIVDKVIGIALEDSVDEQKFREIFNPAFFIKNYPATTLFRLTNSFPTAYYIRHDSIIAELSGELPCGYVFTEKIINKER</sequence>
<feature type="transmembrane region" description="Helical" evidence="5">
    <location>
        <begin position="69"/>
        <end position="90"/>
    </location>
</feature>
<feature type="transmembrane region" description="Helical" evidence="5">
    <location>
        <begin position="110"/>
        <end position="127"/>
    </location>
</feature>
<proteinExistence type="predicted"/>
<evidence type="ECO:0000256" key="4">
    <source>
        <dbReference type="ARBA" id="ARBA00023136"/>
    </source>
</evidence>
<evidence type="ECO:0000256" key="5">
    <source>
        <dbReference type="SAM" id="Phobius"/>
    </source>
</evidence>
<keyword evidence="2 5" id="KW-0812">Transmembrane</keyword>
<evidence type="ECO:0000256" key="3">
    <source>
        <dbReference type="ARBA" id="ARBA00022989"/>
    </source>
</evidence>
<feature type="transmembrane region" description="Helical" evidence="5">
    <location>
        <begin position="139"/>
        <end position="159"/>
    </location>
</feature>
<dbReference type="Pfam" id="PF07291">
    <property type="entry name" value="MauE"/>
    <property type="match status" value="1"/>
</dbReference>
<evidence type="ECO:0000259" key="6">
    <source>
        <dbReference type="Pfam" id="PF07291"/>
    </source>
</evidence>
<dbReference type="EMBL" id="SNRX01000012">
    <property type="protein sequence ID" value="KAA6301926.1"/>
    <property type="molecule type" value="Genomic_DNA"/>
</dbReference>
<dbReference type="GO" id="GO:0016020">
    <property type="term" value="C:membrane"/>
    <property type="evidence" value="ECO:0007669"/>
    <property type="project" value="UniProtKB-SubCell"/>
</dbReference>
<protein>
    <recommendedName>
        <fullName evidence="6">Methylamine utilisation protein MauE domain-containing protein</fullName>
    </recommendedName>
</protein>
<feature type="domain" description="Methylamine utilisation protein MauE" evidence="6">
    <location>
        <begin position="6"/>
        <end position="127"/>
    </location>
</feature>
<dbReference type="InterPro" id="IPR036249">
    <property type="entry name" value="Thioredoxin-like_sf"/>
</dbReference>
<comment type="caution">
    <text evidence="7">The sequence shown here is derived from an EMBL/GenBank/DDBJ whole genome shotgun (WGS) entry which is preliminary data.</text>
</comment>
<dbReference type="InterPro" id="IPR009908">
    <property type="entry name" value="Methylamine_util_MauE"/>
</dbReference>
<dbReference type="GO" id="GO:0030416">
    <property type="term" value="P:methylamine metabolic process"/>
    <property type="evidence" value="ECO:0007669"/>
    <property type="project" value="InterPro"/>
</dbReference>
<feature type="transmembrane region" description="Helical" evidence="5">
    <location>
        <begin position="42"/>
        <end position="62"/>
    </location>
</feature>
<evidence type="ECO:0000256" key="1">
    <source>
        <dbReference type="ARBA" id="ARBA00004141"/>
    </source>
</evidence>
<accession>A0A5M8P0Q4</accession>
<dbReference type="Proteomes" id="UP000324575">
    <property type="component" value="Unassembled WGS sequence"/>
</dbReference>
<keyword evidence="3 5" id="KW-1133">Transmembrane helix</keyword>
<name>A0A5M8P0Q4_9BACT</name>
<evidence type="ECO:0000256" key="2">
    <source>
        <dbReference type="ARBA" id="ARBA00022692"/>
    </source>
</evidence>
<reference evidence="7 8" key="1">
    <citation type="submission" date="2019-03" db="EMBL/GenBank/DDBJ databases">
        <title>Single cell metagenomics reveals metabolic interactions within the superorganism composed of flagellate Streblomastix strix and complex community of Bacteroidetes bacteria on its surface.</title>
        <authorList>
            <person name="Treitli S.C."/>
            <person name="Kolisko M."/>
            <person name="Husnik F."/>
            <person name="Keeling P."/>
            <person name="Hampl V."/>
        </authorList>
    </citation>
    <scope>NUCLEOTIDE SEQUENCE [LARGE SCALE GENOMIC DNA]</scope>
    <source>
        <strain evidence="7">St1</strain>
    </source>
</reference>
<dbReference type="Gene3D" id="3.40.30.10">
    <property type="entry name" value="Glutaredoxin"/>
    <property type="match status" value="1"/>
</dbReference>
<keyword evidence="4 5" id="KW-0472">Membrane</keyword>
<evidence type="ECO:0000313" key="7">
    <source>
        <dbReference type="EMBL" id="KAA6301926.1"/>
    </source>
</evidence>
<organism evidence="7 8">
    <name type="scientific">Candidatus Ordinivivax streblomastigis</name>
    <dbReference type="NCBI Taxonomy" id="2540710"/>
    <lineage>
        <taxon>Bacteria</taxon>
        <taxon>Pseudomonadati</taxon>
        <taxon>Bacteroidota</taxon>
        <taxon>Bacteroidia</taxon>
        <taxon>Bacteroidales</taxon>
        <taxon>Candidatus Ordinivivax</taxon>
    </lineage>
</organism>